<dbReference type="PANTHER" id="PTHR43479:SF11">
    <property type="entry name" value="ACREF_ENVCD OPERON REPRESSOR-RELATED"/>
    <property type="match status" value="1"/>
</dbReference>
<sequence length="220" mass="24850">MTTDHRNEPENHRTRVGKQRRERTRQKIVEAALRVFARMGTDSPMIEDFIAEASISRGTFYNHFNTTAELLQATVEWLSADIMESIETELGTQDNALLRLTVGLRFWLGKAEQDPTWAAFVARPEFIKELQFEPVRRDLRQGQQAGLFHFPSEHVAFDLLAGTLILAMRSYVDGQVPADYTNAIIRVVLQGLGVSEANINLALAQPQPSMRRPPVSMPSC</sequence>
<evidence type="ECO:0000313" key="6">
    <source>
        <dbReference type="Proteomes" id="UP000248090"/>
    </source>
</evidence>
<dbReference type="PRINTS" id="PR00455">
    <property type="entry name" value="HTHTETR"/>
</dbReference>
<dbReference type="SUPFAM" id="SSF46689">
    <property type="entry name" value="Homeodomain-like"/>
    <property type="match status" value="1"/>
</dbReference>
<accession>A0ABX5LR39</accession>
<evidence type="ECO:0000259" key="4">
    <source>
        <dbReference type="PROSITE" id="PS50977"/>
    </source>
</evidence>
<feature type="region of interest" description="Disordered" evidence="3">
    <location>
        <begin position="1"/>
        <end position="23"/>
    </location>
</feature>
<evidence type="ECO:0000256" key="1">
    <source>
        <dbReference type="ARBA" id="ARBA00023125"/>
    </source>
</evidence>
<dbReference type="PANTHER" id="PTHR43479">
    <property type="entry name" value="ACREF/ENVCD OPERON REPRESSOR-RELATED"/>
    <property type="match status" value="1"/>
</dbReference>
<gene>
    <name evidence="5" type="ORF">WH50_22810</name>
</gene>
<proteinExistence type="predicted"/>
<reference evidence="5 6" key="1">
    <citation type="submission" date="2015-03" db="EMBL/GenBank/DDBJ databases">
        <authorList>
            <person name="Krishnan R."/>
            <person name="Midha S."/>
            <person name="Patil P.B."/>
            <person name="Rameshkumar N."/>
        </authorList>
    </citation>
    <scope>NUCLEOTIDE SEQUENCE [LARGE SCALE GENOMIC DNA]</scope>
    <source>
        <strain evidence="5 6">L1E11</strain>
    </source>
</reference>
<evidence type="ECO:0000256" key="3">
    <source>
        <dbReference type="SAM" id="MobiDB-lite"/>
    </source>
</evidence>
<feature type="domain" description="HTH tetR-type" evidence="4">
    <location>
        <begin position="22"/>
        <end position="82"/>
    </location>
</feature>
<keyword evidence="1 2" id="KW-0238">DNA-binding</keyword>
<feature type="DNA-binding region" description="H-T-H motif" evidence="2">
    <location>
        <begin position="45"/>
        <end position="64"/>
    </location>
</feature>
<feature type="compositionally biased region" description="Basic residues" evidence="3">
    <location>
        <begin position="14"/>
        <end position="23"/>
    </location>
</feature>
<organism evidence="5 6">
    <name type="scientific">Pokkaliibacter plantistimulans</name>
    <dbReference type="NCBI Taxonomy" id="1635171"/>
    <lineage>
        <taxon>Bacteria</taxon>
        <taxon>Pseudomonadati</taxon>
        <taxon>Pseudomonadota</taxon>
        <taxon>Gammaproteobacteria</taxon>
        <taxon>Oceanospirillales</taxon>
        <taxon>Balneatrichaceae</taxon>
        <taxon>Pokkaliibacter</taxon>
    </lineage>
</organism>
<dbReference type="PROSITE" id="PS50977">
    <property type="entry name" value="HTH_TETR_2"/>
    <property type="match status" value="1"/>
</dbReference>
<protein>
    <recommendedName>
        <fullName evidence="4">HTH tetR-type domain-containing protein</fullName>
    </recommendedName>
</protein>
<evidence type="ECO:0000256" key="2">
    <source>
        <dbReference type="PROSITE-ProRule" id="PRU00335"/>
    </source>
</evidence>
<dbReference type="Proteomes" id="UP000248090">
    <property type="component" value="Unassembled WGS sequence"/>
</dbReference>
<feature type="compositionally biased region" description="Basic and acidic residues" evidence="3">
    <location>
        <begin position="1"/>
        <end position="13"/>
    </location>
</feature>
<dbReference type="InterPro" id="IPR001647">
    <property type="entry name" value="HTH_TetR"/>
</dbReference>
<dbReference type="InterPro" id="IPR050624">
    <property type="entry name" value="HTH-type_Tx_Regulator"/>
</dbReference>
<dbReference type="InterPro" id="IPR009057">
    <property type="entry name" value="Homeodomain-like_sf"/>
</dbReference>
<comment type="caution">
    <text evidence="5">The sequence shown here is derived from an EMBL/GenBank/DDBJ whole genome shotgun (WGS) entry which is preliminary data.</text>
</comment>
<dbReference type="Gene3D" id="1.10.357.10">
    <property type="entry name" value="Tetracycline Repressor, domain 2"/>
    <property type="match status" value="1"/>
</dbReference>
<dbReference type="EMBL" id="LAPT01000128">
    <property type="protein sequence ID" value="PXF29067.1"/>
    <property type="molecule type" value="Genomic_DNA"/>
</dbReference>
<dbReference type="Pfam" id="PF00440">
    <property type="entry name" value="TetR_N"/>
    <property type="match status" value="1"/>
</dbReference>
<name>A0ABX5LR39_9GAMM</name>
<dbReference type="RefSeq" id="WP_110189543.1">
    <property type="nucleotide sequence ID" value="NZ_CP177354.1"/>
</dbReference>
<evidence type="ECO:0000313" key="5">
    <source>
        <dbReference type="EMBL" id="PXF29067.1"/>
    </source>
</evidence>
<keyword evidence="6" id="KW-1185">Reference proteome</keyword>